<dbReference type="PANTHER" id="PTHR13140">
    <property type="entry name" value="MYOSIN"/>
    <property type="match status" value="1"/>
</dbReference>
<dbReference type="Gene3D" id="2.30.30.360">
    <property type="entry name" value="Myosin S1 fragment, N-terminal"/>
    <property type="match status" value="1"/>
</dbReference>
<dbReference type="WBParaSite" id="nOo.2.0.1.t10134-RA">
    <property type="protein sequence ID" value="nOo.2.0.1.t10134-RA"/>
    <property type="gene ID" value="nOo.2.0.1.g10134"/>
</dbReference>
<reference evidence="10 11" key="2">
    <citation type="submission" date="2018-08" db="EMBL/GenBank/DDBJ databases">
        <authorList>
            <person name="Laetsch R D."/>
            <person name="Stevens L."/>
            <person name="Kumar S."/>
            <person name="Blaxter L. M."/>
        </authorList>
    </citation>
    <scope>NUCLEOTIDE SEQUENCE [LARGE SCALE GENOMIC DNA]</scope>
</reference>
<comment type="similarity">
    <text evidence="1 7">Belongs to the TRAFAC class myosin-kinesin ATPase superfamily. Myosin family.</text>
</comment>
<evidence type="ECO:0000256" key="3">
    <source>
        <dbReference type="ARBA" id="ARBA00022840"/>
    </source>
</evidence>
<dbReference type="GO" id="GO:0030048">
    <property type="term" value="P:actin filament-based movement"/>
    <property type="evidence" value="ECO:0007669"/>
    <property type="project" value="TreeGrafter"/>
</dbReference>
<evidence type="ECO:0000313" key="10">
    <source>
        <dbReference type="EMBL" id="VDM93861.1"/>
    </source>
</evidence>
<evidence type="ECO:0000259" key="8">
    <source>
        <dbReference type="PROSITE" id="PS51456"/>
    </source>
</evidence>
<evidence type="ECO:0000256" key="6">
    <source>
        <dbReference type="ARBA" id="ARBA00023203"/>
    </source>
</evidence>
<dbReference type="OrthoDB" id="6108017at2759"/>
<name>A0A182EPS5_ONCOC</name>
<evidence type="ECO:0000256" key="5">
    <source>
        <dbReference type="ARBA" id="ARBA00023175"/>
    </source>
</evidence>
<comment type="caution">
    <text evidence="7">Lacks conserved residue(s) required for the propagation of feature annotation.</text>
</comment>
<evidence type="ECO:0000259" key="9">
    <source>
        <dbReference type="PROSITE" id="PS51844"/>
    </source>
</evidence>
<dbReference type="InterPro" id="IPR036961">
    <property type="entry name" value="Kinesin_motor_dom_sf"/>
</dbReference>
<proteinExistence type="inferred from homology"/>
<evidence type="ECO:0000313" key="11">
    <source>
        <dbReference type="Proteomes" id="UP000271087"/>
    </source>
</evidence>
<dbReference type="PROSITE" id="PS51456">
    <property type="entry name" value="MYOSIN_MOTOR"/>
    <property type="match status" value="1"/>
</dbReference>
<dbReference type="SUPFAM" id="SSF52540">
    <property type="entry name" value="P-loop containing nucleoside triphosphate hydrolases"/>
    <property type="match status" value="1"/>
</dbReference>
<dbReference type="Gene3D" id="1.20.120.720">
    <property type="entry name" value="Myosin VI head, motor domain, U50 subdomain"/>
    <property type="match status" value="1"/>
</dbReference>
<dbReference type="PANTHER" id="PTHR13140:SF745">
    <property type="entry name" value="UNCONVENTIONAL MYOSIN-VI"/>
    <property type="match status" value="1"/>
</dbReference>
<dbReference type="GO" id="GO:0005524">
    <property type="term" value="F:ATP binding"/>
    <property type="evidence" value="ECO:0007669"/>
    <property type="project" value="UniProtKB-UniRule"/>
</dbReference>
<dbReference type="GO" id="GO:0051015">
    <property type="term" value="F:actin filament binding"/>
    <property type="evidence" value="ECO:0007669"/>
    <property type="project" value="InterPro"/>
</dbReference>
<dbReference type="GO" id="GO:0000146">
    <property type="term" value="F:microfilament motor activity"/>
    <property type="evidence" value="ECO:0007669"/>
    <property type="project" value="TreeGrafter"/>
</dbReference>
<keyword evidence="4 7" id="KW-0518">Myosin</keyword>
<keyword evidence="5 7" id="KW-0505">Motor protein</keyword>
<feature type="domain" description="Myosin motor" evidence="8">
    <location>
        <begin position="59"/>
        <end position="363"/>
    </location>
</feature>
<dbReference type="InterPro" id="IPR008989">
    <property type="entry name" value="Myosin_S1_N"/>
</dbReference>
<protein>
    <submittedName>
        <fullName evidence="12">Myosin motor domain-containing protein</fullName>
    </submittedName>
</protein>
<evidence type="ECO:0000256" key="7">
    <source>
        <dbReference type="PROSITE-ProRule" id="PRU00782"/>
    </source>
</evidence>
<dbReference type="GO" id="GO:0030139">
    <property type="term" value="C:endocytic vesicle"/>
    <property type="evidence" value="ECO:0007669"/>
    <property type="project" value="TreeGrafter"/>
</dbReference>
<organism evidence="12">
    <name type="scientific">Onchocerca ochengi</name>
    <name type="common">Filarial nematode worm</name>
    <dbReference type="NCBI Taxonomy" id="42157"/>
    <lineage>
        <taxon>Eukaryota</taxon>
        <taxon>Metazoa</taxon>
        <taxon>Ecdysozoa</taxon>
        <taxon>Nematoda</taxon>
        <taxon>Chromadorea</taxon>
        <taxon>Rhabditida</taxon>
        <taxon>Spirurina</taxon>
        <taxon>Spiruromorpha</taxon>
        <taxon>Filarioidea</taxon>
        <taxon>Onchocercidae</taxon>
        <taxon>Onchocerca</taxon>
    </lineage>
</organism>
<dbReference type="EMBL" id="UYRW01005532">
    <property type="protein sequence ID" value="VDM93861.1"/>
    <property type="molecule type" value="Genomic_DNA"/>
</dbReference>
<evidence type="ECO:0000256" key="2">
    <source>
        <dbReference type="ARBA" id="ARBA00022741"/>
    </source>
</evidence>
<dbReference type="SMART" id="SM00242">
    <property type="entry name" value="MYSc"/>
    <property type="match status" value="1"/>
</dbReference>
<dbReference type="PROSITE" id="PS51844">
    <property type="entry name" value="SH3_LIKE"/>
    <property type="match status" value="1"/>
</dbReference>
<feature type="domain" description="Myosin N-terminal SH3-like" evidence="9">
    <location>
        <begin position="5"/>
        <end position="55"/>
    </location>
</feature>
<keyword evidence="2 7" id="KW-0547">Nucleotide-binding</keyword>
<evidence type="ECO:0000256" key="1">
    <source>
        <dbReference type="ARBA" id="ARBA00008314"/>
    </source>
</evidence>
<dbReference type="Gene3D" id="1.10.10.820">
    <property type="match status" value="1"/>
</dbReference>
<keyword evidence="3 7" id="KW-0067">ATP-binding</keyword>
<gene>
    <name evidence="10" type="ORF">NOO_LOCUS10134</name>
</gene>
<dbReference type="GO" id="GO:0016459">
    <property type="term" value="C:myosin complex"/>
    <property type="evidence" value="ECO:0007669"/>
    <property type="project" value="UniProtKB-KW"/>
</dbReference>
<keyword evidence="11" id="KW-1185">Reference proteome</keyword>
<dbReference type="GO" id="GO:0007015">
    <property type="term" value="P:actin filament organization"/>
    <property type="evidence" value="ECO:0007669"/>
    <property type="project" value="TreeGrafter"/>
</dbReference>
<evidence type="ECO:0000313" key="12">
    <source>
        <dbReference type="WBParaSite" id="nOo.2.0.1.t10134-RA"/>
    </source>
</evidence>
<dbReference type="PRINTS" id="PR00193">
    <property type="entry name" value="MYOSINHEAVY"/>
</dbReference>
<evidence type="ECO:0000256" key="4">
    <source>
        <dbReference type="ARBA" id="ARBA00023123"/>
    </source>
</evidence>
<dbReference type="FunFam" id="1.10.10.820:FF:000001">
    <property type="entry name" value="Myosin heavy chain"/>
    <property type="match status" value="1"/>
</dbReference>
<feature type="binding site" evidence="7">
    <location>
        <begin position="153"/>
        <end position="160"/>
    </location>
    <ligand>
        <name>ATP</name>
        <dbReference type="ChEBI" id="CHEBI:30616"/>
    </ligand>
</feature>
<dbReference type="Gene3D" id="3.40.850.10">
    <property type="entry name" value="Kinesin motor domain"/>
    <property type="match status" value="1"/>
</dbReference>
<dbReference type="Pfam" id="PF00063">
    <property type="entry name" value="Myosin_head"/>
    <property type="match status" value="1"/>
</dbReference>
<keyword evidence="6 7" id="KW-0009">Actin-binding</keyword>
<dbReference type="GO" id="GO:0005886">
    <property type="term" value="C:plasma membrane"/>
    <property type="evidence" value="ECO:0007669"/>
    <property type="project" value="TreeGrafter"/>
</dbReference>
<reference evidence="12" key="1">
    <citation type="submission" date="2016-06" db="UniProtKB">
        <authorList>
            <consortium name="WormBaseParasite"/>
        </authorList>
    </citation>
    <scope>IDENTIFICATION</scope>
</reference>
<dbReference type="STRING" id="42157.A0A182EPS5"/>
<dbReference type="Proteomes" id="UP000271087">
    <property type="component" value="Unassembled WGS sequence"/>
</dbReference>
<dbReference type="InterPro" id="IPR001609">
    <property type="entry name" value="Myosin_head_motor_dom-like"/>
</dbReference>
<dbReference type="InterPro" id="IPR004009">
    <property type="entry name" value="SH3_Myosin"/>
</dbReference>
<sequence>MEAEEVNMHVWVPDDKDGFILCKIIDIGGECLTLQRLHGTETFRASYDNIFPAGEDSSQDFDDNCSLIHLNDGCLLNNCRLRYNRKQFYTYVANILIAINPYEQISGLYDVDMIRKYKGQSLGSLPPHIFAIADKAYRDMMHNHESQSIIISGESGAGKTESQKHIIRFLCESWGHLVGTIEQRILEISTILESFGNAKTACNNNSSRFGKFVEIHFNDKGIIVGGFVSHYLLESSRLCGQNASERNYHIFYQLIAGADDQMASKLKLNKLQNFNYLNKGCLQFFLNEESSNKVMRERKKCDLDDLRDELIDDYNDFQKLLNAFNRISVPAENRDVVLEIVAAVLHLGNIEFFDETINFKSNL</sequence>
<dbReference type="InterPro" id="IPR027417">
    <property type="entry name" value="P-loop_NTPase"/>
</dbReference>
<dbReference type="AlphaFoldDB" id="A0A182EPS5"/>
<accession>A0A182EPS5</accession>